<name>A0A917ZXF8_9ACTN</name>
<organism evidence="2 3">
    <name type="scientific">Wenjunlia tyrosinilytica</name>
    <dbReference type="NCBI Taxonomy" id="1544741"/>
    <lineage>
        <taxon>Bacteria</taxon>
        <taxon>Bacillati</taxon>
        <taxon>Actinomycetota</taxon>
        <taxon>Actinomycetes</taxon>
        <taxon>Kitasatosporales</taxon>
        <taxon>Streptomycetaceae</taxon>
        <taxon>Wenjunlia</taxon>
    </lineage>
</organism>
<feature type="region of interest" description="Disordered" evidence="1">
    <location>
        <begin position="92"/>
        <end position="114"/>
    </location>
</feature>
<feature type="region of interest" description="Disordered" evidence="1">
    <location>
        <begin position="42"/>
        <end position="75"/>
    </location>
</feature>
<evidence type="ECO:0000313" key="2">
    <source>
        <dbReference type="EMBL" id="GGO99501.1"/>
    </source>
</evidence>
<comment type="caution">
    <text evidence="2">The sequence shown here is derived from an EMBL/GenBank/DDBJ whole genome shotgun (WGS) entry which is preliminary data.</text>
</comment>
<feature type="region of interest" description="Disordered" evidence="1">
    <location>
        <begin position="1"/>
        <end position="21"/>
    </location>
</feature>
<dbReference type="AlphaFoldDB" id="A0A917ZXF8"/>
<dbReference type="Proteomes" id="UP000641932">
    <property type="component" value="Unassembled WGS sequence"/>
</dbReference>
<dbReference type="EMBL" id="BMMS01000046">
    <property type="protein sequence ID" value="GGO99501.1"/>
    <property type="molecule type" value="Genomic_DNA"/>
</dbReference>
<reference evidence="2" key="1">
    <citation type="journal article" date="2014" name="Int. J. Syst. Evol. Microbiol.">
        <title>Complete genome sequence of Corynebacterium casei LMG S-19264T (=DSM 44701T), isolated from a smear-ripened cheese.</title>
        <authorList>
            <consortium name="US DOE Joint Genome Institute (JGI-PGF)"/>
            <person name="Walter F."/>
            <person name="Albersmeier A."/>
            <person name="Kalinowski J."/>
            <person name="Ruckert C."/>
        </authorList>
    </citation>
    <scope>NUCLEOTIDE SEQUENCE</scope>
    <source>
        <strain evidence="2">CGMCC 4.7201</strain>
    </source>
</reference>
<sequence>MREPADTAESSDPDPAVSPALTVPDSYRAAVVFADESAMFKDVSRQDKVPTIPACPRGAHPPARARRSARGRHGEFDRLGHRAELALRAAADLHVPQTPQPRGRGFGVITRFQT</sequence>
<proteinExistence type="predicted"/>
<protein>
    <submittedName>
        <fullName evidence="2">Uncharacterized protein</fullName>
    </submittedName>
</protein>
<reference evidence="2" key="2">
    <citation type="submission" date="2020-09" db="EMBL/GenBank/DDBJ databases">
        <authorList>
            <person name="Sun Q."/>
            <person name="Zhou Y."/>
        </authorList>
    </citation>
    <scope>NUCLEOTIDE SEQUENCE</scope>
    <source>
        <strain evidence="2">CGMCC 4.7201</strain>
    </source>
</reference>
<evidence type="ECO:0000313" key="3">
    <source>
        <dbReference type="Proteomes" id="UP000641932"/>
    </source>
</evidence>
<keyword evidence="3" id="KW-1185">Reference proteome</keyword>
<gene>
    <name evidence="2" type="ORF">GCM10012280_66090</name>
</gene>
<accession>A0A917ZXF8</accession>
<evidence type="ECO:0000256" key="1">
    <source>
        <dbReference type="SAM" id="MobiDB-lite"/>
    </source>
</evidence>